<organism evidence="12 13">
    <name type="scientific">Molorchus minor</name>
    <dbReference type="NCBI Taxonomy" id="1323400"/>
    <lineage>
        <taxon>Eukaryota</taxon>
        <taxon>Metazoa</taxon>
        <taxon>Ecdysozoa</taxon>
        <taxon>Arthropoda</taxon>
        <taxon>Hexapoda</taxon>
        <taxon>Insecta</taxon>
        <taxon>Pterygota</taxon>
        <taxon>Neoptera</taxon>
        <taxon>Endopterygota</taxon>
        <taxon>Coleoptera</taxon>
        <taxon>Polyphaga</taxon>
        <taxon>Cucujiformia</taxon>
        <taxon>Chrysomeloidea</taxon>
        <taxon>Cerambycidae</taxon>
        <taxon>Lamiinae</taxon>
        <taxon>Monochamini</taxon>
        <taxon>Molorchus</taxon>
    </lineage>
</organism>
<evidence type="ECO:0000256" key="2">
    <source>
        <dbReference type="ARBA" id="ARBA00010663"/>
    </source>
</evidence>
<dbReference type="Proteomes" id="UP001162164">
    <property type="component" value="Unassembled WGS sequence"/>
</dbReference>
<comment type="caution">
    <text evidence="12">The sequence shown here is derived from an EMBL/GenBank/DDBJ whole genome shotgun (WGS) entry which is preliminary data.</text>
</comment>
<evidence type="ECO:0000256" key="7">
    <source>
        <dbReference type="ARBA" id="ARBA00023170"/>
    </source>
</evidence>
<gene>
    <name evidence="12" type="ORF">NQ317_001727</name>
</gene>
<dbReference type="EMBL" id="JAPWTJ010000968">
    <property type="protein sequence ID" value="KAJ8974577.1"/>
    <property type="molecule type" value="Genomic_DNA"/>
</dbReference>
<protein>
    <recommendedName>
        <fullName evidence="11">G-protein coupled receptors family 1 profile domain-containing protein</fullName>
    </recommendedName>
</protein>
<keyword evidence="7 9" id="KW-0675">Receptor</keyword>
<dbReference type="SUPFAM" id="SSF81321">
    <property type="entry name" value="Family A G protein-coupled receptor-like"/>
    <property type="match status" value="1"/>
</dbReference>
<evidence type="ECO:0000256" key="4">
    <source>
        <dbReference type="ARBA" id="ARBA00022989"/>
    </source>
</evidence>
<dbReference type="PROSITE" id="PS50262">
    <property type="entry name" value="G_PROTEIN_RECEP_F1_2"/>
    <property type="match status" value="1"/>
</dbReference>
<comment type="similarity">
    <text evidence="2 9">Belongs to the G-protein coupled receptor 1 family.</text>
</comment>
<name>A0ABQ9J9G7_9CUCU</name>
<evidence type="ECO:0000256" key="8">
    <source>
        <dbReference type="ARBA" id="ARBA00023224"/>
    </source>
</evidence>
<evidence type="ECO:0000259" key="11">
    <source>
        <dbReference type="PROSITE" id="PS50262"/>
    </source>
</evidence>
<evidence type="ECO:0000256" key="3">
    <source>
        <dbReference type="ARBA" id="ARBA00022692"/>
    </source>
</evidence>
<comment type="subcellular location">
    <subcellularLocation>
        <location evidence="1">Membrane</location>
        <topology evidence="1">Multi-pass membrane protein</topology>
    </subcellularLocation>
</comment>
<keyword evidence="6 10" id="KW-0472">Membrane</keyword>
<feature type="transmembrane region" description="Helical" evidence="10">
    <location>
        <begin position="98"/>
        <end position="119"/>
    </location>
</feature>
<evidence type="ECO:0000256" key="1">
    <source>
        <dbReference type="ARBA" id="ARBA00004141"/>
    </source>
</evidence>
<dbReference type="InterPro" id="IPR017452">
    <property type="entry name" value="GPCR_Rhodpsn_7TM"/>
</dbReference>
<feature type="transmembrane region" description="Helical" evidence="10">
    <location>
        <begin position="43"/>
        <end position="63"/>
    </location>
</feature>
<evidence type="ECO:0000256" key="10">
    <source>
        <dbReference type="SAM" id="Phobius"/>
    </source>
</evidence>
<sequence>MEVGISVASSIFTITAMAIDRYLAITRPFGIVYRCFNKTTTVVVIISLWGTSLLLFSPILWIYSLKVDVYPLKDEKITAAVCIENWTNFAVSQYTMGIVWFIFMFAVPGVIMLFAYSMMGRTLCSGMPSFDNNESTCTQQ</sequence>
<keyword evidence="13" id="KW-1185">Reference proteome</keyword>
<evidence type="ECO:0000256" key="6">
    <source>
        <dbReference type="ARBA" id="ARBA00023136"/>
    </source>
</evidence>
<dbReference type="Pfam" id="PF00001">
    <property type="entry name" value="7tm_1"/>
    <property type="match status" value="1"/>
</dbReference>
<proteinExistence type="inferred from homology"/>
<keyword evidence="4 10" id="KW-1133">Transmembrane helix</keyword>
<feature type="domain" description="G-protein coupled receptors family 1 profile" evidence="11">
    <location>
        <begin position="1"/>
        <end position="140"/>
    </location>
</feature>
<reference evidence="12" key="1">
    <citation type="journal article" date="2023" name="Insect Mol. Biol.">
        <title>Genome sequencing provides insights into the evolution of gene families encoding plant cell wall-degrading enzymes in longhorned beetles.</title>
        <authorList>
            <person name="Shin N.R."/>
            <person name="Okamura Y."/>
            <person name="Kirsch R."/>
            <person name="Pauchet Y."/>
        </authorList>
    </citation>
    <scope>NUCLEOTIDE SEQUENCE</scope>
    <source>
        <strain evidence="12">MMC_N1</strain>
    </source>
</reference>
<keyword evidence="3 9" id="KW-0812">Transmembrane</keyword>
<dbReference type="PRINTS" id="PR00237">
    <property type="entry name" value="GPCRRHODOPSN"/>
</dbReference>
<feature type="non-terminal residue" evidence="12">
    <location>
        <position position="140"/>
    </location>
</feature>
<dbReference type="InterPro" id="IPR000276">
    <property type="entry name" value="GPCR_Rhodpsn"/>
</dbReference>
<dbReference type="PROSITE" id="PS00237">
    <property type="entry name" value="G_PROTEIN_RECEP_F1_1"/>
    <property type="match status" value="1"/>
</dbReference>
<dbReference type="Gene3D" id="1.20.1070.10">
    <property type="entry name" value="Rhodopsin 7-helix transmembrane proteins"/>
    <property type="match status" value="1"/>
</dbReference>
<evidence type="ECO:0000256" key="5">
    <source>
        <dbReference type="ARBA" id="ARBA00023040"/>
    </source>
</evidence>
<accession>A0ABQ9J9G7</accession>
<evidence type="ECO:0000313" key="13">
    <source>
        <dbReference type="Proteomes" id="UP001162164"/>
    </source>
</evidence>
<keyword evidence="8 9" id="KW-0807">Transducer</keyword>
<evidence type="ECO:0000313" key="12">
    <source>
        <dbReference type="EMBL" id="KAJ8974577.1"/>
    </source>
</evidence>
<dbReference type="PANTHER" id="PTHR24238">
    <property type="entry name" value="G-PROTEIN COUPLED RECEPTOR"/>
    <property type="match status" value="1"/>
</dbReference>
<keyword evidence="5 9" id="KW-0297">G-protein coupled receptor</keyword>
<feature type="transmembrane region" description="Helical" evidence="10">
    <location>
        <begin position="6"/>
        <end position="23"/>
    </location>
</feature>
<evidence type="ECO:0000256" key="9">
    <source>
        <dbReference type="RuleBase" id="RU000688"/>
    </source>
</evidence>